<reference evidence="8 9" key="1">
    <citation type="submission" date="2017-02" db="EMBL/GenBank/DDBJ databases">
        <authorList>
            <person name="Peterson S.W."/>
        </authorList>
    </citation>
    <scope>NUCLEOTIDE SEQUENCE [LARGE SCALE GENOMIC DNA]</scope>
    <source>
        <strain evidence="8 9">LMG 22410</strain>
    </source>
</reference>
<sequence>MFATQVTDAEAAVVKPMTQSYNDVVNGDYIKIGNGNLVASGSALTGGTSRTQLHNGVAGYNDYFNMVNTGGSSAMGANSSSANITVPAGAEVVRAELYWMGNTGIIKDDRGRDVQGRCSANGDPRSLPSGSYTTQAPRIQIGSGSVFGVAQSAMSVTADPSSTVPNDQPYYYSARADVTSLMQALPSGSQQTVSVGNLWLPQGHGCFGGWTMSVVYDFGSYVQGNSQSVARNVILTDGHVRLASNDNPLTVDFSGFLAADTGVHASFSIGEGDAQIDGDYARYRPGASGWFTPLTGVKGVTNNIGVGHTPTGVRYHTGSGTFYNTSIDVVDVQMPNVVAGVTSAQLQFGTSGDSYLMQAAAFAVPVADVEIEKNHTGYGETGVAVEQILPGEQPSFTIVVRNPGSTDLTNVRVSDPLAPACDIVLDNLAAGAEHIYTCEGPPTDVGYINTATVTAVGGGGIELREKTASSEVQVSTIDLDKRVAPGADYTGRAGDTLDYSFVIRNSGTSTLANVALTDDMQGLEGLDVDWSTSSNTATEDGTLAPNETVRATATYTLTQEDVDAGEVLNENAQTSGIDAADHTVTSDGNARHPIESAAALELVKRGELEDGKAGDPIEYTFSARNTGNVTLTDVRIEDPHAGLSALEYAWPGAAGVLLPGETVTATATAPLTQAEADAGRVDNTATVFGTPPSGSEVDDEGTARIEVLQTPSIDIEKRGTLSGTGVAGDTVSYDFVVVNDGNTTLTDVAVSDPLFADADIQPVGSWPAEPGVLLPGESMQFTAAHALTQDEVDAGRLDNTAYVSGTPPSGTPVEDEDSYTVPVESTPGIEIAKTGSLELGGSGVADDTVAYQFEVTNNGNVTLSGVVIEDPAFAAAEIAYTWPGEAGVLAPGDVATATATWSVTQQQQDAGSVVNTASVTGTPPDGPPTTDEDREIVPIVSTPSLVLDKTGDLADSDMHVAGDVIDYSFTVTNNGNVTLTDVVISDDQLDGDATMTWPGAAGTLAPGQSATGVGQHSLTQAEIDAGFVDNTASATGNPPTGESPTTTDRDRVLMPQTSSLVLEKTGQLADDAIGVADDGSEYTFVVTNDGNTTLTGVTITDALPGLSTPAAGEWPGEDGVLAPGESVTFTATRTLTQADVDAGGVDNTATAVGTTPDGAETDDTDSHTLPLDADGSISLVKEGELASGAAAGDLINYTFTVTNDGPVTITSVYLADPLEGLSAVTFGEWPIPDEEGTLAPGDTVVGTATYELTQADVNRGAVDNTATVAGITLQNQPVEDQDDATVELPASPAIELTKTPSLSGEGVAGNTITYTLTVTNTGNVTLTDVAIDDPLEGLSELQIDWPGDAGTLSPGQSAAATATYTVTQADVNRGAVENTAATSGTGVRGGDVTDSADADVPLSQNAAIELVKSAALSDGATGAVGDTVEYTLVVRNSGDVSLTDVTIDDPMFPQGVEFGEWPGEPGTLAPNETVQATATWTLTQADLDANGVVNEATASGTPPNDEPVESPDGAIVDIVGTPLLTLDKSGELSGEGVAGDVIDYTFTITNEGTVTITDVELSDELEGLSAIEFGAWPADTGVLAPGESVTATANYSVTQADADAGQVDNSAETTGTTQSNGDVSDTDDHTQPLGATGGIDIAKSHEAGTYVVGDTVKYTFVVTNTGGVTLRDVAASDALEGLSELTYGAWPAAEGVLLPNESVSATATLTVTQAHVDAGQIDNTASAVGTPPSGDDVESTSTDRVPFTQTPTITLDKTSAVEGANAGDTVDYEFVVVNDGNVTLTDIELTDALDGLSEIVYATWPGAEGTLAPGDQVRATATYTLSQADVDSGSITNDATVVGTTPGGEEVEDESSVTDPLGSSPEMRIAKTANVHSPAVGEVVTYAFELENTGNVTLVDVAISDPMTGLSDLEYTWPGDAGVLAPGEIVTATATYTITQADVDAGGVTNSATGNGVPPTGEPEQPTVEEEVPIETTPAIGIDKSAELADGAVGQAGDEVTYTFVVTNTGDVTLRDVNVTDDMEGLSDLVYGNWPNAERVLAPGEQVEATATYTLTQADVDAGFVANEATATGQPPQGDPIETPTNERIETPGTLAISIDKTAAAENGPATVAGETVSYVFVIVNEGTRTLTDLVLSDPLDGLSEPTIDWSTAATEGQLAPGESVTATAEYTLTQADVDAGLVENTATIDAEDLLGNPTTDDDDANVALEGTPLIELDKTTVTEPTQVGQTLDYEFEITNAGTVTLRQISIVDGLEGLSAPAVDWSTAAVEGELAPGETVIATAQLTVTQAHIDAGEIVNAAVASGVPDNEEPVESPDEVVYPLPQLPSISTVKTAELPEGSTGAVGEAVAYTIVVTNDGNVTLNDVSVSDPMFEADELTYDWSTASAEGVLAPGEIVAVTAVHTLTQADIDAGRVDNTATGSGTSPIGPIDDEDDATVTIVQAPSMTLAKSSSTDAVPAVGETITYTFEAVNDGNVTLQDVTIDDPKQGLSELVYDWSEAAVEGQLAPGERVTATAEYVITQADIDAGLVENGATATGTPPNDGDPVVPEDTEIVEVPQSPSIGLAKLGLLAEGQSGVAGDLVQYTFEVVNDGDVTLSDVAISDPLVGMSEIVYGDWPGETGVLAPGESVTATAEYTLTQQDVDNGVRENVATASAVPPLGGDVTDEDTATVGTDSVGAIDVEKSASVQDGGLVGDEIVYDFTATNTGTVTLSNVTLEDSLEGLGEIQYNWPGEAGVLAPGESVTATAVYTLTQADLDRGEVENTVVVTGDVPGPEDPVEDDDKVTTPTPGYSSLVLEKSSEVDSDGAAAVGDVITYTLVVTNDGTLTLSDVVIDDPMEGLSELEYTWPGEAGVLAPGESVAATATYVVTQSDIDGGVVENAATATGVPPYGEDPETPTENETPLEQNSELLFEKTSSYNGNGEVGEVIDYGFKLENAGNTTLTDVAVIDELPGLSEIIYEWPDADNPGVLLPGEVATATATYALQQSDIDAGGVTNSATGTAQPPAPCPDCENPPTLVPPDETTTEVPRETGIWMEKTGAMEKGAIGEVGDTITYSFEVKNIGNVTLTDVAIDDQMEGLSQITWLWPNAERPGVLLPDETATATATYQLTAADLELDTIANHASVTGTPPEGMEPPSYDDSTKVSVPTPEDPGTGLPETGMNVSGYYIALLALVLAALGATVLLSRRTRDGVVQ</sequence>
<dbReference type="Proteomes" id="UP000195787">
    <property type="component" value="Unassembled WGS sequence"/>
</dbReference>
<feature type="domain" description="Gram-positive cocci surface proteins LPxTG" evidence="7">
    <location>
        <begin position="3158"/>
        <end position="3196"/>
    </location>
</feature>
<feature type="region of interest" description="Disordered" evidence="5">
    <location>
        <begin position="3125"/>
        <end position="3158"/>
    </location>
</feature>
<feature type="transmembrane region" description="Helical" evidence="6">
    <location>
        <begin position="3168"/>
        <end position="3186"/>
    </location>
</feature>
<gene>
    <name evidence="8" type="ORF">CZ674_07585</name>
</gene>
<accession>A0A1R4FZA5</accession>
<feature type="compositionally biased region" description="Low complexity" evidence="5">
    <location>
        <begin position="1957"/>
        <end position="1966"/>
    </location>
</feature>
<keyword evidence="1" id="KW-0134">Cell wall</keyword>
<feature type="region of interest" description="Disordered" evidence="5">
    <location>
        <begin position="1723"/>
        <end position="1742"/>
    </location>
</feature>
<organism evidence="8 9">
    <name type="scientific">Agrococcus casei LMG 22410</name>
    <dbReference type="NCBI Taxonomy" id="1255656"/>
    <lineage>
        <taxon>Bacteria</taxon>
        <taxon>Bacillati</taxon>
        <taxon>Actinomycetota</taxon>
        <taxon>Actinomycetes</taxon>
        <taxon>Micrococcales</taxon>
        <taxon>Microbacteriaceae</taxon>
        <taxon>Agrococcus</taxon>
    </lineage>
</organism>
<evidence type="ECO:0000256" key="3">
    <source>
        <dbReference type="ARBA" id="ARBA00022729"/>
    </source>
</evidence>
<evidence type="ECO:0000256" key="6">
    <source>
        <dbReference type="SAM" id="Phobius"/>
    </source>
</evidence>
<dbReference type="Pfam" id="PF24346">
    <property type="entry name" value="DUF7507"/>
    <property type="match status" value="23"/>
</dbReference>
<keyword evidence="4" id="KW-0572">Peptidoglycan-anchor</keyword>
<feature type="compositionally biased region" description="Polar residues" evidence="5">
    <location>
        <begin position="908"/>
        <end position="919"/>
    </location>
</feature>
<evidence type="ECO:0000256" key="4">
    <source>
        <dbReference type="ARBA" id="ARBA00023088"/>
    </source>
</evidence>
<feature type="compositionally biased region" description="Polar residues" evidence="5">
    <location>
        <begin position="1030"/>
        <end position="1046"/>
    </location>
</feature>
<feature type="region of interest" description="Disordered" evidence="5">
    <location>
        <begin position="1843"/>
        <end position="1863"/>
    </location>
</feature>
<dbReference type="InterPro" id="IPR051172">
    <property type="entry name" value="Chlamydia_OmcB"/>
</dbReference>
<feature type="compositionally biased region" description="Polar residues" evidence="5">
    <location>
        <begin position="1607"/>
        <end position="1623"/>
    </location>
</feature>
<feature type="region of interest" description="Disordered" evidence="5">
    <location>
        <begin position="1029"/>
        <end position="1050"/>
    </location>
</feature>
<dbReference type="PROSITE" id="PS50847">
    <property type="entry name" value="GRAM_POS_ANCHORING"/>
    <property type="match status" value="1"/>
</dbReference>
<feature type="region of interest" description="Disordered" evidence="5">
    <location>
        <begin position="1602"/>
        <end position="1639"/>
    </location>
</feature>
<feature type="compositionally biased region" description="Polar residues" evidence="5">
    <location>
        <begin position="2995"/>
        <end position="3004"/>
    </location>
</feature>
<evidence type="ECO:0000256" key="2">
    <source>
        <dbReference type="ARBA" id="ARBA00022525"/>
    </source>
</evidence>
<evidence type="ECO:0000313" key="9">
    <source>
        <dbReference type="Proteomes" id="UP000195787"/>
    </source>
</evidence>
<keyword evidence="6" id="KW-0812">Transmembrane</keyword>
<evidence type="ECO:0000313" key="8">
    <source>
        <dbReference type="EMBL" id="SJM61249.1"/>
    </source>
</evidence>
<evidence type="ECO:0000259" key="7">
    <source>
        <dbReference type="PROSITE" id="PS50847"/>
    </source>
</evidence>
<dbReference type="PANTHER" id="PTHR34819:SF3">
    <property type="entry name" value="CELL SURFACE PROTEIN"/>
    <property type="match status" value="1"/>
</dbReference>
<keyword evidence="3" id="KW-0732">Signal</keyword>
<keyword evidence="6" id="KW-0472">Membrane</keyword>
<evidence type="ECO:0000256" key="1">
    <source>
        <dbReference type="ARBA" id="ARBA00022512"/>
    </source>
</evidence>
<keyword evidence="9" id="KW-1185">Reference proteome</keyword>
<dbReference type="InterPro" id="IPR047589">
    <property type="entry name" value="DUF11_rpt"/>
</dbReference>
<feature type="region of interest" description="Disordered" evidence="5">
    <location>
        <begin position="908"/>
        <end position="933"/>
    </location>
</feature>
<proteinExistence type="predicted"/>
<dbReference type="EMBL" id="FUHU01000035">
    <property type="protein sequence ID" value="SJM61249.1"/>
    <property type="molecule type" value="Genomic_DNA"/>
</dbReference>
<dbReference type="InterPro" id="IPR013783">
    <property type="entry name" value="Ig-like_fold"/>
</dbReference>
<dbReference type="PANTHER" id="PTHR34819">
    <property type="entry name" value="LARGE CYSTEINE-RICH PERIPLASMIC PROTEIN OMCB"/>
    <property type="match status" value="1"/>
</dbReference>
<evidence type="ECO:0000256" key="5">
    <source>
        <dbReference type="SAM" id="MobiDB-lite"/>
    </source>
</evidence>
<name>A0A1R4FZA5_9MICO</name>
<dbReference type="InterPro" id="IPR055354">
    <property type="entry name" value="DUF7507"/>
</dbReference>
<keyword evidence="2" id="KW-0964">Secreted</keyword>
<dbReference type="InterPro" id="IPR019931">
    <property type="entry name" value="LPXTG_anchor"/>
</dbReference>
<dbReference type="Gene3D" id="2.60.40.10">
    <property type="entry name" value="Immunoglobulins"/>
    <property type="match status" value="1"/>
</dbReference>
<dbReference type="NCBIfam" id="TIGR01451">
    <property type="entry name" value="B_ant_repeat"/>
    <property type="match status" value="18"/>
</dbReference>
<feature type="region of interest" description="Disordered" evidence="5">
    <location>
        <begin position="1947"/>
        <end position="1967"/>
    </location>
</feature>
<dbReference type="GO" id="GO:0005975">
    <property type="term" value="P:carbohydrate metabolic process"/>
    <property type="evidence" value="ECO:0007669"/>
    <property type="project" value="UniProtKB-ARBA"/>
</dbReference>
<keyword evidence="6" id="KW-1133">Transmembrane helix</keyword>
<protein>
    <submittedName>
        <fullName evidence="8">Internalin, putative</fullName>
    </submittedName>
</protein>
<feature type="region of interest" description="Disordered" evidence="5">
    <location>
        <begin position="2995"/>
        <end position="3029"/>
    </location>
</feature>